<evidence type="ECO:0000256" key="1">
    <source>
        <dbReference type="ARBA" id="ARBA00004202"/>
    </source>
</evidence>
<dbReference type="FunFam" id="3.40.50.300:FF:000016">
    <property type="entry name" value="Oligopeptide ABC transporter ATP-binding component"/>
    <property type="match status" value="1"/>
</dbReference>
<dbReference type="RefSeq" id="WP_132119405.1">
    <property type="nucleotide sequence ID" value="NZ_SLWS01000005.1"/>
</dbReference>
<evidence type="ECO:0000256" key="5">
    <source>
        <dbReference type="ARBA" id="ARBA00022741"/>
    </source>
</evidence>
<organism evidence="9 10">
    <name type="scientific">Actinocrispum wychmicini</name>
    <dbReference type="NCBI Taxonomy" id="1213861"/>
    <lineage>
        <taxon>Bacteria</taxon>
        <taxon>Bacillati</taxon>
        <taxon>Actinomycetota</taxon>
        <taxon>Actinomycetes</taxon>
        <taxon>Pseudonocardiales</taxon>
        <taxon>Pseudonocardiaceae</taxon>
        <taxon>Actinocrispum</taxon>
    </lineage>
</organism>
<dbReference type="InterPro" id="IPR027417">
    <property type="entry name" value="P-loop_NTPase"/>
</dbReference>
<evidence type="ECO:0000313" key="10">
    <source>
        <dbReference type="Proteomes" id="UP000295680"/>
    </source>
</evidence>
<dbReference type="GO" id="GO:0005524">
    <property type="term" value="F:ATP binding"/>
    <property type="evidence" value="ECO:0007669"/>
    <property type="project" value="UniProtKB-KW"/>
</dbReference>
<feature type="domain" description="ABC transporter" evidence="8">
    <location>
        <begin position="24"/>
        <end position="273"/>
    </location>
</feature>
<dbReference type="Proteomes" id="UP000295680">
    <property type="component" value="Unassembled WGS sequence"/>
</dbReference>
<dbReference type="OrthoDB" id="3327300at2"/>
<keyword evidence="7" id="KW-0472">Membrane</keyword>
<dbReference type="PROSITE" id="PS00211">
    <property type="entry name" value="ABC_TRANSPORTER_1"/>
    <property type="match status" value="1"/>
</dbReference>
<keyword evidence="3" id="KW-0813">Transport</keyword>
<dbReference type="InterPro" id="IPR050388">
    <property type="entry name" value="ABC_Ni/Peptide_Import"/>
</dbReference>
<dbReference type="PANTHER" id="PTHR43297">
    <property type="entry name" value="OLIGOPEPTIDE TRANSPORT ATP-BINDING PROTEIN APPD"/>
    <property type="match status" value="1"/>
</dbReference>
<dbReference type="InterPro" id="IPR013563">
    <property type="entry name" value="Oligopep_ABC_C"/>
</dbReference>
<dbReference type="Gene3D" id="3.40.50.300">
    <property type="entry name" value="P-loop containing nucleotide triphosphate hydrolases"/>
    <property type="match status" value="1"/>
</dbReference>
<dbReference type="PROSITE" id="PS50893">
    <property type="entry name" value="ABC_TRANSPORTER_2"/>
    <property type="match status" value="1"/>
</dbReference>
<evidence type="ECO:0000256" key="3">
    <source>
        <dbReference type="ARBA" id="ARBA00022448"/>
    </source>
</evidence>
<dbReference type="InterPro" id="IPR017871">
    <property type="entry name" value="ABC_transporter-like_CS"/>
</dbReference>
<dbReference type="NCBIfam" id="TIGR01727">
    <property type="entry name" value="oligo_HPY"/>
    <property type="match status" value="1"/>
</dbReference>
<keyword evidence="4" id="KW-1003">Cell membrane</keyword>
<dbReference type="Pfam" id="PF00005">
    <property type="entry name" value="ABC_tran"/>
    <property type="match status" value="1"/>
</dbReference>
<keyword evidence="6 9" id="KW-0067">ATP-binding</keyword>
<dbReference type="GO" id="GO:0015833">
    <property type="term" value="P:peptide transport"/>
    <property type="evidence" value="ECO:0007669"/>
    <property type="project" value="InterPro"/>
</dbReference>
<comment type="similarity">
    <text evidence="2">Belongs to the ABC transporter superfamily.</text>
</comment>
<dbReference type="SMART" id="SM00382">
    <property type="entry name" value="AAA"/>
    <property type="match status" value="1"/>
</dbReference>
<dbReference type="EMBL" id="SLWS01000005">
    <property type="protein sequence ID" value="TCO58571.1"/>
    <property type="molecule type" value="Genomic_DNA"/>
</dbReference>
<dbReference type="CDD" id="cd03257">
    <property type="entry name" value="ABC_NikE_OppD_transporters"/>
    <property type="match status" value="1"/>
</dbReference>
<comment type="subcellular location">
    <subcellularLocation>
        <location evidence="1">Cell membrane</location>
        <topology evidence="1">Peripheral membrane protein</topology>
    </subcellularLocation>
</comment>
<dbReference type="GO" id="GO:0016887">
    <property type="term" value="F:ATP hydrolysis activity"/>
    <property type="evidence" value="ECO:0007669"/>
    <property type="project" value="InterPro"/>
</dbReference>
<accession>A0A4R2JFP2</accession>
<dbReference type="AlphaFoldDB" id="A0A4R2JFP2"/>
<comment type="caution">
    <text evidence="9">The sequence shown here is derived from an EMBL/GenBank/DDBJ whole genome shotgun (WGS) entry which is preliminary data.</text>
</comment>
<evidence type="ECO:0000259" key="8">
    <source>
        <dbReference type="PROSITE" id="PS50893"/>
    </source>
</evidence>
<name>A0A4R2JFP2_9PSEU</name>
<evidence type="ECO:0000256" key="6">
    <source>
        <dbReference type="ARBA" id="ARBA00022840"/>
    </source>
</evidence>
<reference evidence="9 10" key="1">
    <citation type="submission" date="2019-03" db="EMBL/GenBank/DDBJ databases">
        <title>Genomic Encyclopedia of Type Strains, Phase IV (KMG-IV): sequencing the most valuable type-strain genomes for metagenomic binning, comparative biology and taxonomic classification.</title>
        <authorList>
            <person name="Goeker M."/>
        </authorList>
    </citation>
    <scope>NUCLEOTIDE SEQUENCE [LARGE SCALE GENOMIC DNA]</scope>
    <source>
        <strain evidence="9 10">DSM 45934</strain>
    </source>
</reference>
<gene>
    <name evidence="9" type="ORF">EV192_105642</name>
</gene>
<dbReference type="SUPFAM" id="SSF52540">
    <property type="entry name" value="P-loop containing nucleoside triphosphate hydrolases"/>
    <property type="match status" value="1"/>
</dbReference>
<keyword evidence="10" id="KW-1185">Reference proteome</keyword>
<dbReference type="GO" id="GO:0005886">
    <property type="term" value="C:plasma membrane"/>
    <property type="evidence" value="ECO:0007669"/>
    <property type="project" value="UniProtKB-SubCell"/>
</dbReference>
<sequence length="402" mass="43703">MTDFGDTALQGAPTDVLATDSRLLEINDLSVDFGTEDGVVHAVRNVSFSLGRREVLGIVGESGSGKSVSSMAIMGLLPKTAKITGSIKFLGDELVGLPFKKMRPYRGNKVSMIFQDPMTSLNPVFTVGWQLAEAYRAHHEVSKAKAWAKAVETLALVGIPQPDRRARQFPHEFSGGMRQRAVIGMSIINDPELIIADEPTTALDVTVQAQILETLLEIRDETNAAIMMITHDLGVVAGMVDRVQVMYGGTIVESGTVYEVFEEPRMPYTVGLLGSIPNPAMLGRRLTPIKGAPPSLMNLPSGCSFSPRCPLALDECTDREPELLEIGQSGHSTRCVRWQHLSGLDEPRKLFVSDEIGVIENPAVLVEAMPDVVQVEDLSAAELDAVEKHLEEQREEAEEASS</sequence>
<proteinExistence type="inferred from homology"/>
<keyword evidence="5" id="KW-0547">Nucleotide-binding</keyword>
<evidence type="ECO:0000256" key="7">
    <source>
        <dbReference type="ARBA" id="ARBA00023136"/>
    </source>
</evidence>
<protein>
    <submittedName>
        <fullName evidence="9">Peptide/nickel transport system ATP-binding protein</fullName>
    </submittedName>
</protein>
<dbReference type="InterPro" id="IPR003439">
    <property type="entry name" value="ABC_transporter-like_ATP-bd"/>
</dbReference>
<evidence type="ECO:0000256" key="4">
    <source>
        <dbReference type="ARBA" id="ARBA00022475"/>
    </source>
</evidence>
<dbReference type="Pfam" id="PF08352">
    <property type="entry name" value="oligo_HPY"/>
    <property type="match status" value="1"/>
</dbReference>
<evidence type="ECO:0000313" key="9">
    <source>
        <dbReference type="EMBL" id="TCO58571.1"/>
    </source>
</evidence>
<dbReference type="PANTHER" id="PTHR43297:SF2">
    <property type="entry name" value="DIPEPTIDE TRANSPORT ATP-BINDING PROTEIN DPPD"/>
    <property type="match status" value="1"/>
</dbReference>
<dbReference type="InterPro" id="IPR003593">
    <property type="entry name" value="AAA+_ATPase"/>
</dbReference>
<evidence type="ECO:0000256" key="2">
    <source>
        <dbReference type="ARBA" id="ARBA00005417"/>
    </source>
</evidence>